<dbReference type="HOGENOM" id="CLU_066466_3_0_1"/>
<dbReference type="PRINTS" id="PR00977">
    <property type="entry name" value="SCYTLDPTASE"/>
</dbReference>
<evidence type="ECO:0000256" key="1">
    <source>
        <dbReference type="PIRSR" id="PIRSR600250-50"/>
    </source>
</evidence>
<dbReference type="OrthoDB" id="2862635at2759"/>
<dbReference type="GeneID" id="63738768"/>
<organism evidence="3 4">
    <name type="scientific">Metarhizium album (strain ARSEF 1941)</name>
    <dbReference type="NCBI Taxonomy" id="1081103"/>
    <lineage>
        <taxon>Eukaryota</taxon>
        <taxon>Fungi</taxon>
        <taxon>Dikarya</taxon>
        <taxon>Ascomycota</taxon>
        <taxon>Pezizomycotina</taxon>
        <taxon>Sordariomycetes</taxon>
        <taxon>Hypocreomycetidae</taxon>
        <taxon>Hypocreales</taxon>
        <taxon>Clavicipitaceae</taxon>
        <taxon>Metarhizium</taxon>
    </lineage>
</organism>
<accession>A0A0B2WWE1</accession>
<feature type="chain" id="PRO_5002078605" evidence="2">
    <location>
        <begin position="23"/>
        <end position="258"/>
    </location>
</feature>
<dbReference type="InterPro" id="IPR013320">
    <property type="entry name" value="ConA-like_dom_sf"/>
</dbReference>
<dbReference type="Proteomes" id="UP000030816">
    <property type="component" value="Unassembled WGS sequence"/>
</dbReference>
<feature type="active site" description="Proton acceptor" evidence="1">
    <location>
        <position position="195"/>
    </location>
</feature>
<dbReference type="GO" id="GO:0006508">
    <property type="term" value="P:proteolysis"/>
    <property type="evidence" value="ECO:0007669"/>
    <property type="project" value="InterPro"/>
</dbReference>
<dbReference type="PANTHER" id="PTHR37536">
    <property type="entry name" value="PUTATIVE (AFU_ORTHOLOGUE AFUA_3G02970)-RELATED"/>
    <property type="match status" value="1"/>
</dbReference>
<dbReference type="RefSeq" id="XP_040678990.1">
    <property type="nucleotide sequence ID" value="XM_040823111.1"/>
</dbReference>
<dbReference type="Gene3D" id="2.60.120.700">
    <property type="entry name" value="Peptidase G1"/>
    <property type="match status" value="1"/>
</dbReference>
<name>A0A0B2WWE1_METAS</name>
<dbReference type="Pfam" id="PF01828">
    <property type="entry name" value="Peptidase_A4"/>
    <property type="match status" value="1"/>
</dbReference>
<evidence type="ECO:0000313" key="4">
    <source>
        <dbReference type="Proteomes" id="UP000030816"/>
    </source>
</evidence>
<dbReference type="EMBL" id="AZHE01000009">
    <property type="protein sequence ID" value="KHN97924.1"/>
    <property type="molecule type" value="Genomic_DNA"/>
</dbReference>
<dbReference type="InterPro" id="IPR038656">
    <property type="entry name" value="Peptidase_G1_sf"/>
</dbReference>
<dbReference type="AlphaFoldDB" id="A0A0B2WWE1"/>
<evidence type="ECO:0000256" key="2">
    <source>
        <dbReference type="SAM" id="SignalP"/>
    </source>
</evidence>
<dbReference type="GO" id="GO:0070007">
    <property type="term" value="F:glutamic-type endopeptidase activity"/>
    <property type="evidence" value="ECO:0007669"/>
    <property type="project" value="InterPro"/>
</dbReference>
<sequence length="258" mass="27813">MLCLIPRYLPTLLLGAARLAHALTIPSAASSSASSGDASSSRNDTAGGIFKRSASYNWCGPVNFGSGITSVEATWAVPKVSLPRGGWPSHDYHFYQWVGLDGTKGCGALLQGGTGQTIENGHVSYYTWFEFWPSPPVYGHVEISPGDTVHVRVNATSAESGRIYFENKSTRERYTEVVKSSGASLCFATAEWIGENPSIPPGQFPAFSQYDFTGCRAQTSSGAVLGLPGADDWIMFRGEERLCHPERRGDLTTSIIYG</sequence>
<dbReference type="STRING" id="1081103.A0A0B2WWE1"/>
<dbReference type="GO" id="GO:0030246">
    <property type="term" value="F:carbohydrate binding"/>
    <property type="evidence" value="ECO:0007669"/>
    <property type="project" value="UniProtKB-KW"/>
</dbReference>
<reference evidence="3 4" key="1">
    <citation type="journal article" date="2014" name="Proc. Natl. Acad. Sci. U.S.A.">
        <title>Trajectory and genomic determinants of fungal-pathogen speciation and host adaptation.</title>
        <authorList>
            <person name="Hu X."/>
            <person name="Xiao G."/>
            <person name="Zheng P."/>
            <person name="Shang Y."/>
            <person name="Su Y."/>
            <person name="Zhang X."/>
            <person name="Liu X."/>
            <person name="Zhan S."/>
            <person name="St Leger R.J."/>
            <person name="Wang C."/>
        </authorList>
    </citation>
    <scope>NUCLEOTIDE SEQUENCE [LARGE SCALE GENOMIC DNA]</scope>
    <source>
        <strain evidence="3 4">ARSEF 1941</strain>
    </source>
</reference>
<gene>
    <name evidence="3" type="ORF">MAM_04313</name>
</gene>
<dbReference type="PANTHER" id="PTHR37536:SF1">
    <property type="entry name" value="ASPERGILLOPEPSIN, PUTAITVE (AFU_ORTHOLOGUE AFUA_7G01200)"/>
    <property type="match status" value="1"/>
</dbReference>
<dbReference type="SUPFAM" id="SSF49899">
    <property type="entry name" value="Concanavalin A-like lectins/glucanases"/>
    <property type="match status" value="1"/>
</dbReference>
<protein>
    <submittedName>
        <fullName evidence="3">Concanavalin A-like lectin/glucanase</fullName>
    </submittedName>
</protein>
<proteinExistence type="predicted"/>
<evidence type="ECO:0000313" key="3">
    <source>
        <dbReference type="EMBL" id="KHN97924.1"/>
    </source>
</evidence>
<keyword evidence="2" id="KW-0732">Signal</keyword>
<comment type="caution">
    <text evidence="3">The sequence shown here is derived from an EMBL/GenBank/DDBJ whole genome shotgun (WGS) entry which is preliminary data.</text>
</comment>
<dbReference type="CDD" id="cd13426">
    <property type="entry name" value="Peptidase_G1"/>
    <property type="match status" value="1"/>
</dbReference>
<feature type="signal peptide" evidence="2">
    <location>
        <begin position="1"/>
        <end position="22"/>
    </location>
</feature>
<keyword evidence="3" id="KW-0430">Lectin</keyword>
<keyword evidence="4" id="KW-1185">Reference proteome</keyword>
<dbReference type="InterPro" id="IPR000250">
    <property type="entry name" value="Peptidase_G1"/>
</dbReference>